<keyword evidence="3" id="KW-1185">Reference proteome</keyword>
<dbReference type="EMBL" id="FRFG01000059">
    <property type="protein sequence ID" value="SHO58241.1"/>
    <property type="molecule type" value="Genomic_DNA"/>
</dbReference>
<dbReference type="RefSeq" id="WP_234976448.1">
    <property type="nucleotide sequence ID" value="NZ_AP024897.1"/>
</dbReference>
<dbReference type="InterPro" id="IPR017483">
    <property type="entry name" value="CHP03034"/>
</dbReference>
<reference evidence="3" key="1">
    <citation type="submission" date="2016-12" db="EMBL/GenBank/DDBJ databases">
        <authorList>
            <person name="Rodrigo-Torres L."/>
            <person name="Arahal R.D."/>
            <person name="Lucena T."/>
        </authorList>
    </citation>
    <scope>NUCLEOTIDE SEQUENCE [LARGE SCALE GENOMIC DNA]</scope>
</reference>
<evidence type="ECO:0008006" key="4">
    <source>
        <dbReference type="Google" id="ProtNLM"/>
    </source>
</evidence>
<sequence length="380" mass="44034">MVETIISRKLGDQDKAEQTPFELEAVETSMEALFKEYTPKNINTDGMFILQLRNDKIVGTPITQLCQYQTETKSCPLSDCPCGHYKGNGNSGSTSASTNQAQSQQTKPEPLKLPALIYQTQREMDDYDARDMHHGDLSRQVLEEKFNLQQEALGMNAISTDLRVYDFEKNHFFGENEKLTKDEVANSLFDEFRFLANVYSFHGEYKHVIKQMITHMQKNTGQPFSSNLLDQALHEQIEEDDSKNSSLEIIRSTLESYIDWENKSYPESDKQRIEEAIRDTKLPRFDSWNDYTNGLVISVHDSWATHITLQSLEIKDSEFTAVIHYQVQDHFGLDDGDLTSIVKQQRIFRIWFVLQRWEKLGFKPFITEMNTSIKIKGIRK</sequence>
<gene>
    <name evidence="2" type="ORF">VQ7734_04011</name>
</gene>
<evidence type="ECO:0000256" key="1">
    <source>
        <dbReference type="SAM" id="MobiDB-lite"/>
    </source>
</evidence>
<evidence type="ECO:0000313" key="2">
    <source>
        <dbReference type="EMBL" id="SHO58241.1"/>
    </source>
</evidence>
<dbReference type="STRING" id="1117707.VQ7734_04011"/>
<dbReference type="Proteomes" id="UP000184600">
    <property type="component" value="Unassembled WGS sequence"/>
</dbReference>
<feature type="compositionally biased region" description="Low complexity" evidence="1">
    <location>
        <begin position="90"/>
        <end position="106"/>
    </location>
</feature>
<dbReference type="AlphaFoldDB" id="A0A1M7Z022"/>
<dbReference type="Pfam" id="PF11692">
    <property type="entry name" value="DUF3289"/>
    <property type="match status" value="1"/>
</dbReference>
<feature type="region of interest" description="Disordered" evidence="1">
    <location>
        <begin position="90"/>
        <end position="109"/>
    </location>
</feature>
<proteinExistence type="predicted"/>
<dbReference type="NCBIfam" id="TIGR03034">
    <property type="entry name" value="YPO3983 family protein"/>
    <property type="match status" value="1"/>
</dbReference>
<evidence type="ECO:0000313" key="3">
    <source>
        <dbReference type="Proteomes" id="UP000184600"/>
    </source>
</evidence>
<protein>
    <recommendedName>
        <fullName evidence="4">DUF3289 family protein</fullName>
    </recommendedName>
</protein>
<name>A0A1M7Z022_9VIBR</name>
<organism evidence="2 3">
    <name type="scientific">Vibrio quintilis</name>
    <dbReference type="NCBI Taxonomy" id="1117707"/>
    <lineage>
        <taxon>Bacteria</taxon>
        <taxon>Pseudomonadati</taxon>
        <taxon>Pseudomonadota</taxon>
        <taxon>Gammaproteobacteria</taxon>
        <taxon>Vibrionales</taxon>
        <taxon>Vibrionaceae</taxon>
        <taxon>Vibrio</taxon>
    </lineage>
</organism>
<accession>A0A1M7Z022</accession>